<dbReference type="EMBL" id="JABEND010000011">
    <property type="protein sequence ID" value="NNG37260.1"/>
    <property type="molecule type" value="Genomic_DNA"/>
</dbReference>
<dbReference type="RefSeq" id="WP_171200953.1">
    <property type="nucleotide sequence ID" value="NZ_JABEND010000011.1"/>
</dbReference>
<organism evidence="2 3">
    <name type="scientific">Nakamurella aerolata</name>
    <dbReference type="NCBI Taxonomy" id="1656892"/>
    <lineage>
        <taxon>Bacteria</taxon>
        <taxon>Bacillati</taxon>
        <taxon>Actinomycetota</taxon>
        <taxon>Actinomycetes</taxon>
        <taxon>Nakamurellales</taxon>
        <taxon>Nakamurellaceae</taxon>
        <taxon>Nakamurella</taxon>
    </lineage>
</organism>
<evidence type="ECO:0000313" key="2">
    <source>
        <dbReference type="EMBL" id="NNG37260.1"/>
    </source>
</evidence>
<reference evidence="2 3" key="1">
    <citation type="submission" date="2020-05" db="EMBL/GenBank/DDBJ databases">
        <title>Nakamurella sp. DB0629 isolated from air conditioner.</title>
        <authorList>
            <person name="Kim D.H."/>
            <person name="Kim D.-U."/>
        </authorList>
    </citation>
    <scope>NUCLEOTIDE SEQUENCE [LARGE SCALE GENOMIC DNA]</scope>
    <source>
        <strain evidence="2 3">DB0629</strain>
    </source>
</reference>
<feature type="domain" description="N-acetyltransferase" evidence="1">
    <location>
        <begin position="21"/>
        <end position="201"/>
    </location>
</feature>
<gene>
    <name evidence="2" type="ORF">HKD39_16425</name>
</gene>
<protein>
    <submittedName>
        <fullName evidence="2">GNAT family N-acetyltransferase</fullName>
    </submittedName>
</protein>
<keyword evidence="2" id="KW-0808">Transferase</keyword>
<sequence>MTSRRPPAEPAATFPVHALSADTWPAFEALALRHNGVWNGCWCTWFHSRELLRPGESGREFKQRLVKERKAHAALVFDGEGPDAEAIGWAEYGPPDELPRIYHRKEIEARDEPAPDYRITCFFVDRRYRRKGVAAVALDGVVRLVAEAGGRVLESYPRDTNGARMSASFLYNATRSMFERAGFSYIAPKGQFNCIMRLTVPGARRARSRGSNR</sequence>
<evidence type="ECO:0000259" key="1">
    <source>
        <dbReference type="PROSITE" id="PS51186"/>
    </source>
</evidence>
<evidence type="ECO:0000313" key="3">
    <source>
        <dbReference type="Proteomes" id="UP000562984"/>
    </source>
</evidence>
<dbReference type="SUPFAM" id="SSF55729">
    <property type="entry name" value="Acyl-CoA N-acyltransferases (Nat)"/>
    <property type="match status" value="1"/>
</dbReference>
<dbReference type="InterPro" id="IPR016181">
    <property type="entry name" value="Acyl_CoA_acyltransferase"/>
</dbReference>
<dbReference type="GO" id="GO:0016747">
    <property type="term" value="F:acyltransferase activity, transferring groups other than amino-acyl groups"/>
    <property type="evidence" value="ECO:0007669"/>
    <property type="project" value="InterPro"/>
</dbReference>
<proteinExistence type="predicted"/>
<dbReference type="InterPro" id="IPR000182">
    <property type="entry name" value="GNAT_dom"/>
</dbReference>
<dbReference type="AlphaFoldDB" id="A0A849AFL3"/>
<dbReference type="PROSITE" id="PS51186">
    <property type="entry name" value="GNAT"/>
    <property type="match status" value="1"/>
</dbReference>
<comment type="caution">
    <text evidence="2">The sequence shown here is derived from an EMBL/GenBank/DDBJ whole genome shotgun (WGS) entry which is preliminary data.</text>
</comment>
<keyword evidence="3" id="KW-1185">Reference proteome</keyword>
<dbReference type="Proteomes" id="UP000562984">
    <property type="component" value="Unassembled WGS sequence"/>
</dbReference>
<accession>A0A849AFL3</accession>
<name>A0A849AFL3_9ACTN</name>
<dbReference type="Gene3D" id="3.40.630.30">
    <property type="match status" value="1"/>
</dbReference>
<dbReference type="Pfam" id="PF00583">
    <property type="entry name" value="Acetyltransf_1"/>
    <property type="match status" value="1"/>
</dbReference>